<keyword evidence="3" id="KW-1185">Reference proteome</keyword>
<feature type="transmembrane region" description="Helical" evidence="1">
    <location>
        <begin position="102"/>
        <end position="124"/>
    </location>
</feature>
<dbReference type="InterPro" id="IPR045770">
    <property type="entry name" value="DUF6223"/>
</dbReference>
<proteinExistence type="predicted"/>
<gene>
    <name evidence="2" type="ORF">BJ992_003368</name>
</gene>
<keyword evidence="1" id="KW-1133">Transmembrane helix</keyword>
<keyword evidence="1" id="KW-0812">Transmembrane</keyword>
<dbReference type="RefSeq" id="WP_221474857.1">
    <property type="nucleotide sequence ID" value="NZ_BAAALO010000078.1"/>
</dbReference>
<accession>A0A7X0IHV8</accession>
<evidence type="ECO:0000313" key="3">
    <source>
        <dbReference type="Proteomes" id="UP000555564"/>
    </source>
</evidence>
<organism evidence="2 3">
    <name type="scientific">Sphaerisporangium rubeum</name>
    <dbReference type="NCBI Taxonomy" id="321317"/>
    <lineage>
        <taxon>Bacteria</taxon>
        <taxon>Bacillati</taxon>
        <taxon>Actinomycetota</taxon>
        <taxon>Actinomycetes</taxon>
        <taxon>Streptosporangiales</taxon>
        <taxon>Streptosporangiaceae</taxon>
        <taxon>Sphaerisporangium</taxon>
    </lineage>
</organism>
<evidence type="ECO:0000313" key="2">
    <source>
        <dbReference type="EMBL" id="MBB6473937.1"/>
    </source>
</evidence>
<feature type="transmembrane region" description="Helical" evidence="1">
    <location>
        <begin position="72"/>
        <end position="90"/>
    </location>
</feature>
<protein>
    <submittedName>
        <fullName evidence="2">Uncharacterized membrane protein YhaH (DUF805 family)</fullName>
    </submittedName>
</protein>
<comment type="caution">
    <text evidence="2">The sequence shown here is derived from an EMBL/GenBank/DDBJ whole genome shotgun (WGS) entry which is preliminary data.</text>
</comment>
<dbReference type="Pfam" id="PF19733">
    <property type="entry name" value="DUF6223"/>
    <property type="match status" value="1"/>
</dbReference>
<keyword evidence="1" id="KW-0472">Membrane</keyword>
<dbReference type="Proteomes" id="UP000555564">
    <property type="component" value="Unassembled WGS sequence"/>
</dbReference>
<name>A0A7X0IHV8_9ACTN</name>
<dbReference type="AlphaFoldDB" id="A0A7X0IHV8"/>
<feature type="transmembrane region" description="Helical" evidence="1">
    <location>
        <begin position="39"/>
        <end position="60"/>
    </location>
</feature>
<evidence type="ECO:0000256" key="1">
    <source>
        <dbReference type="SAM" id="Phobius"/>
    </source>
</evidence>
<reference evidence="2 3" key="1">
    <citation type="submission" date="2020-08" db="EMBL/GenBank/DDBJ databases">
        <title>Sequencing the genomes of 1000 actinobacteria strains.</title>
        <authorList>
            <person name="Klenk H.-P."/>
        </authorList>
    </citation>
    <scope>NUCLEOTIDE SEQUENCE [LARGE SCALE GENOMIC DNA]</scope>
    <source>
        <strain evidence="2 3">DSM 44936</strain>
    </source>
</reference>
<sequence length="130" mass="12434">MPVRYTLAAAGTGLIAALGLAAPETVTDPVGAYTMTAGRLWSLVAILVGLAGVVAAAVALVRRAGAARRAGVTALVTGPVAAVIGAWVVAAAKGGPGTGYGIVGGYVALVVGLTGAVLGALVLARVSRSS</sequence>
<dbReference type="EMBL" id="JACHIU010000001">
    <property type="protein sequence ID" value="MBB6473937.1"/>
    <property type="molecule type" value="Genomic_DNA"/>
</dbReference>